<protein>
    <submittedName>
        <fullName evidence="5">Trypsin-like serine protease with C-terminal PDZ domain</fullName>
    </submittedName>
</protein>
<evidence type="ECO:0000259" key="4">
    <source>
        <dbReference type="Pfam" id="PF04151"/>
    </source>
</evidence>
<evidence type="ECO:0000313" key="6">
    <source>
        <dbReference type="Proteomes" id="UP000010471"/>
    </source>
</evidence>
<feature type="region of interest" description="Disordered" evidence="3">
    <location>
        <begin position="235"/>
        <end position="258"/>
    </location>
</feature>
<dbReference type="KEGG" id="mic:Mic7113_1923"/>
<evidence type="ECO:0000256" key="1">
    <source>
        <dbReference type="ARBA" id="ARBA00022670"/>
    </source>
</evidence>
<dbReference type="EMBL" id="CP003630">
    <property type="protein sequence ID" value="AFZ17776.1"/>
    <property type="molecule type" value="Genomic_DNA"/>
</dbReference>
<gene>
    <name evidence="5" type="ORF">Mic7113_1923</name>
</gene>
<feature type="domain" description="Peptidase C-terminal archaeal/bacterial" evidence="4">
    <location>
        <begin position="285"/>
        <end position="348"/>
    </location>
</feature>
<dbReference type="PANTHER" id="PTHR43343">
    <property type="entry name" value="PEPTIDASE S12"/>
    <property type="match status" value="1"/>
</dbReference>
<dbReference type="RefSeq" id="WP_015181928.1">
    <property type="nucleotide sequence ID" value="NC_019738.1"/>
</dbReference>
<accession>K9WD98</accession>
<dbReference type="Proteomes" id="UP000010471">
    <property type="component" value="Chromosome"/>
</dbReference>
<dbReference type="InterPro" id="IPR001940">
    <property type="entry name" value="Peptidase_S1C"/>
</dbReference>
<reference evidence="5 6" key="1">
    <citation type="submission" date="2012-06" db="EMBL/GenBank/DDBJ databases">
        <title>Finished chromosome of genome of Microcoleus sp. PCC 7113.</title>
        <authorList>
            <consortium name="US DOE Joint Genome Institute"/>
            <person name="Gugger M."/>
            <person name="Coursin T."/>
            <person name="Rippka R."/>
            <person name="Tandeau De Marsac N."/>
            <person name="Huntemann M."/>
            <person name="Wei C.-L."/>
            <person name="Han J."/>
            <person name="Detter J.C."/>
            <person name="Han C."/>
            <person name="Tapia R."/>
            <person name="Chen A."/>
            <person name="Kyrpides N."/>
            <person name="Mavromatis K."/>
            <person name="Markowitz V."/>
            <person name="Szeto E."/>
            <person name="Ivanova N."/>
            <person name="Pagani I."/>
            <person name="Pati A."/>
            <person name="Goodwin L."/>
            <person name="Nordberg H.P."/>
            <person name="Cantor M.N."/>
            <person name="Hua S.X."/>
            <person name="Woyke T."/>
            <person name="Kerfeld C.A."/>
        </authorList>
    </citation>
    <scope>NUCLEOTIDE SEQUENCE [LARGE SCALE GENOMIC DNA]</scope>
    <source>
        <strain evidence="5 6">PCC 7113</strain>
    </source>
</reference>
<dbReference type="Pfam" id="PF13365">
    <property type="entry name" value="Trypsin_2"/>
    <property type="match status" value="1"/>
</dbReference>
<dbReference type="PRINTS" id="PR00834">
    <property type="entry name" value="PROTEASES2C"/>
</dbReference>
<sequence length="484" mass="51054">MSTRHLRIATPGMIAAAVAIGATTLTVIAPVDLLSLSLQSNRAFAQDVDEQINIRVYQRASPAVVSIDTNDGAGSGSIISPDGLVLTNAHVVDNARTVEVTLTDGRKFLADVVGFGANGLDLAVVKIRGANNLPSITLARSAVQVGQRAFAIGNPFGRFQGTFTTGIVSRIDQERGLIQTDAAINPGNSGGPLLNSQGELIGVNTAIFTDSRRGGNIGIGFAIALERVQPFLSAVRSGSAPRTTQRQGPDPGRNAPQSLALNGSVITGTLGRGSSVLPVDNSFFDLYTFEGRAGQRVQFDMASQEIDPYLILIDPNGNEVAQDDDSGGGSNARILATLPVDGSYLLMANSFEAGQAGAYQLRAQAATVGSPNAASQERFRFVLRQQGILGPGSFVLPSDGSLFKVHIFEGRAGQSVTINLASPDFKTYLALLDPRGQSIGENDQVSQNDNNSSLTVTLPQTGIYRVIVNAYDRRGRGRYLLTIR</sequence>
<dbReference type="InterPro" id="IPR009003">
    <property type="entry name" value="Peptidase_S1_PA"/>
</dbReference>
<dbReference type="GO" id="GO:0006508">
    <property type="term" value="P:proteolysis"/>
    <property type="evidence" value="ECO:0007669"/>
    <property type="project" value="UniProtKB-KW"/>
</dbReference>
<dbReference type="HOGENOM" id="CLU_042005_0_0_3"/>
<dbReference type="InterPro" id="IPR007280">
    <property type="entry name" value="Peptidase_C_arc/bac"/>
</dbReference>
<proteinExistence type="predicted"/>
<name>K9WD98_9CYAN</name>
<dbReference type="Gene3D" id="2.60.120.380">
    <property type="match status" value="2"/>
</dbReference>
<organism evidence="5 6">
    <name type="scientific">Allocoleopsis franciscana PCC 7113</name>
    <dbReference type="NCBI Taxonomy" id="1173027"/>
    <lineage>
        <taxon>Bacteria</taxon>
        <taxon>Bacillati</taxon>
        <taxon>Cyanobacteriota</taxon>
        <taxon>Cyanophyceae</taxon>
        <taxon>Coleofasciculales</taxon>
        <taxon>Coleofasciculaceae</taxon>
        <taxon>Allocoleopsis</taxon>
        <taxon>Allocoleopsis franciscana</taxon>
    </lineage>
</organism>
<dbReference type="GO" id="GO:0004252">
    <property type="term" value="F:serine-type endopeptidase activity"/>
    <property type="evidence" value="ECO:0007669"/>
    <property type="project" value="InterPro"/>
</dbReference>
<evidence type="ECO:0000256" key="2">
    <source>
        <dbReference type="ARBA" id="ARBA00022801"/>
    </source>
</evidence>
<feature type="domain" description="Peptidase C-terminal archaeal/bacterial" evidence="4">
    <location>
        <begin position="408"/>
        <end position="469"/>
    </location>
</feature>
<dbReference type="AlphaFoldDB" id="K9WD98"/>
<keyword evidence="2" id="KW-0378">Hydrolase</keyword>
<dbReference type="Pfam" id="PF04151">
    <property type="entry name" value="PPC"/>
    <property type="match status" value="2"/>
</dbReference>
<dbReference type="PATRIC" id="fig|1173027.3.peg.2129"/>
<dbReference type="STRING" id="1173027.Mic7113_1923"/>
<evidence type="ECO:0000256" key="3">
    <source>
        <dbReference type="SAM" id="MobiDB-lite"/>
    </source>
</evidence>
<dbReference type="PANTHER" id="PTHR43343:SF3">
    <property type="entry name" value="PROTEASE DO-LIKE 8, CHLOROPLASTIC"/>
    <property type="match status" value="1"/>
</dbReference>
<keyword evidence="1 5" id="KW-0645">Protease</keyword>
<keyword evidence="6" id="KW-1185">Reference proteome</keyword>
<dbReference type="OrthoDB" id="495674at2"/>
<dbReference type="InterPro" id="IPR051201">
    <property type="entry name" value="Chloro_Bact_Ser_Proteases"/>
</dbReference>
<dbReference type="SUPFAM" id="SSF50494">
    <property type="entry name" value="Trypsin-like serine proteases"/>
    <property type="match status" value="1"/>
</dbReference>
<dbReference type="Gene3D" id="2.40.10.120">
    <property type="match status" value="1"/>
</dbReference>
<evidence type="ECO:0000313" key="5">
    <source>
        <dbReference type="EMBL" id="AFZ17776.1"/>
    </source>
</evidence>
<dbReference type="eggNOG" id="COG0265">
    <property type="taxonomic scope" value="Bacteria"/>
</dbReference>